<evidence type="ECO:0000256" key="9">
    <source>
        <dbReference type="ARBA" id="ARBA00023065"/>
    </source>
</evidence>
<feature type="transmembrane region" description="Helical" evidence="12">
    <location>
        <begin position="298"/>
        <end position="318"/>
    </location>
</feature>
<dbReference type="InterPro" id="IPR038770">
    <property type="entry name" value="Na+/solute_symporter_sf"/>
</dbReference>
<dbReference type="GO" id="GO:0015297">
    <property type="term" value="F:antiporter activity"/>
    <property type="evidence" value="ECO:0007669"/>
    <property type="project" value="UniProtKB-KW"/>
</dbReference>
<dbReference type="Gene3D" id="1.20.1530.20">
    <property type="match status" value="1"/>
</dbReference>
<dbReference type="PROSITE" id="PS51201">
    <property type="entry name" value="RCK_N"/>
    <property type="match status" value="1"/>
</dbReference>
<dbReference type="GO" id="GO:0006813">
    <property type="term" value="P:potassium ion transport"/>
    <property type="evidence" value="ECO:0007669"/>
    <property type="project" value="UniProtKB-KW"/>
</dbReference>
<evidence type="ECO:0000313" key="16">
    <source>
        <dbReference type="Proteomes" id="UP000274097"/>
    </source>
</evidence>
<keyword evidence="8 12" id="KW-1133">Transmembrane helix</keyword>
<keyword evidence="5" id="KW-0633">Potassium transport</keyword>
<dbReference type="OrthoDB" id="9781411at2"/>
<reference evidence="14 17" key="1">
    <citation type="submission" date="2018-09" db="EMBL/GenBank/DDBJ databases">
        <title>Roseomonas sp. nov., isolated from feces of Tibetan antelopes in the Qinghai-Tibet plateau, China.</title>
        <authorList>
            <person name="Tian Z."/>
        </authorList>
    </citation>
    <scope>NUCLEOTIDE SEQUENCE [LARGE SCALE GENOMIC DNA]</scope>
    <source>
        <strain evidence="15 16">Z23</strain>
        <strain evidence="14 17">Z24</strain>
    </source>
</reference>
<feature type="transmembrane region" description="Helical" evidence="12">
    <location>
        <begin position="271"/>
        <end position="291"/>
    </location>
</feature>
<feature type="domain" description="RCK N-terminal" evidence="13">
    <location>
        <begin position="406"/>
        <end position="522"/>
    </location>
</feature>
<evidence type="ECO:0000256" key="10">
    <source>
        <dbReference type="ARBA" id="ARBA00023136"/>
    </source>
</evidence>
<keyword evidence="7" id="KW-0630">Potassium</keyword>
<accession>A0A3A9J9N2</accession>
<feature type="transmembrane region" description="Helical" evidence="12">
    <location>
        <begin position="185"/>
        <end position="206"/>
    </location>
</feature>
<dbReference type="AlphaFoldDB" id="A0A3A9J9N2"/>
<evidence type="ECO:0000256" key="12">
    <source>
        <dbReference type="SAM" id="Phobius"/>
    </source>
</evidence>
<dbReference type="GO" id="GO:0005886">
    <property type="term" value="C:plasma membrane"/>
    <property type="evidence" value="ECO:0007669"/>
    <property type="project" value="TreeGrafter"/>
</dbReference>
<evidence type="ECO:0000256" key="3">
    <source>
        <dbReference type="ARBA" id="ARBA00022448"/>
    </source>
</evidence>
<evidence type="ECO:0000313" key="14">
    <source>
        <dbReference type="EMBL" id="RKK03967.1"/>
    </source>
</evidence>
<feature type="transmembrane region" description="Helical" evidence="12">
    <location>
        <begin position="6"/>
        <end position="27"/>
    </location>
</feature>
<dbReference type="SUPFAM" id="SSF51735">
    <property type="entry name" value="NAD(P)-binding Rossmann-fold domains"/>
    <property type="match status" value="1"/>
</dbReference>
<feature type="transmembrane region" description="Helical" evidence="12">
    <location>
        <begin position="89"/>
        <end position="111"/>
    </location>
</feature>
<keyword evidence="4" id="KW-0050">Antiport</keyword>
<dbReference type="FunCoup" id="A0A3A9J9N2">
    <property type="interactions" value="549"/>
</dbReference>
<feature type="transmembrane region" description="Helical" evidence="12">
    <location>
        <begin position="117"/>
        <end position="137"/>
    </location>
</feature>
<feature type="transmembrane region" description="Helical" evidence="12">
    <location>
        <begin position="227"/>
        <end position="251"/>
    </location>
</feature>
<dbReference type="InParanoid" id="A0A3A9J9N2"/>
<gene>
    <name evidence="14" type="ORF">D6Z83_11760</name>
    <name evidence="15" type="ORF">EBE87_14530</name>
</gene>
<feature type="transmembrane region" description="Helical" evidence="12">
    <location>
        <begin position="362"/>
        <end position="384"/>
    </location>
</feature>
<name>A0A3A9J9N2_9PROT</name>
<evidence type="ECO:0000256" key="4">
    <source>
        <dbReference type="ARBA" id="ARBA00022449"/>
    </source>
</evidence>
<keyword evidence="16" id="KW-1185">Reference proteome</keyword>
<evidence type="ECO:0000256" key="5">
    <source>
        <dbReference type="ARBA" id="ARBA00022538"/>
    </source>
</evidence>
<feature type="transmembrane region" description="Helical" evidence="12">
    <location>
        <begin position="338"/>
        <end position="355"/>
    </location>
</feature>
<dbReference type="InterPro" id="IPR036291">
    <property type="entry name" value="NAD(P)-bd_dom_sf"/>
</dbReference>
<dbReference type="EMBL" id="RAQU01000061">
    <property type="protein sequence ID" value="RKK03967.1"/>
    <property type="molecule type" value="Genomic_DNA"/>
</dbReference>
<protein>
    <submittedName>
        <fullName evidence="14">Potassium transporter</fullName>
    </submittedName>
</protein>
<dbReference type="PANTHER" id="PTHR46157">
    <property type="entry name" value="K(+) EFFLUX ANTIPORTER 3, CHLOROPLASTIC"/>
    <property type="match status" value="1"/>
</dbReference>
<evidence type="ECO:0000256" key="8">
    <source>
        <dbReference type="ARBA" id="ARBA00022989"/>
    </source>
</evidence>
<dbReference type="Pfam" id="PF02254">
    <property type="entry name" value="TrkA_N"/>
    <property type="match status" value="1"/>
</dbReference>
<keyword evidence="10 12" id="KW-0472">Membrane</keyword>
<evidence type="ECO:0000313" key="15">
    <source>
        <dbReference type="EMBL" id="RMI20676.1"/>
    </source>
</evidence>
<dbReference type="PANTHER" id="PTHR46157:SF8">
    <property type="entry name" value="GLUTATHIONE-REGULATED POTASSIUM-EFFLUX SYSTEM PROTEIN"/>
    <property type="match status" value="1"/>
</dbReference>
<dbReference type="Proteomes" id="UP000274097">
    <property type="component" value="Unassembled WGS sequence"/>
</dbReference>
<evidence type="ECO:0000256" key="6">
    <source>
        <dbReference type="ARBA" id="ARBA00022692"/>
    </source>
</evidence>
<dbReference type="Pfam" id="PF00999">
    <property type="entry name" value="Na_H_Exchanger"/>
    <property type="match status" value="1"/>
</dbReference>
<keyword evidence="9" id="KW-0406">Ion transport</keyword>
<dbReference type="Proteomes" id="UP000278036">
    <property type="component" value="Unassembled WGS sequence"/>
</dbReference>
<dbReference type="GO" id="GO:0008324">
    <property type="term" value="F:monoatomic cation transmembrane transporter activity"/>
    <property type="evidence" value="ECO:0007669"/>
    <property type="project" value="InterPro"/>
</dbReference>
<dbReference type="InterPro" id="IPR003148">
    <property type="entry name" value="RCK_N"/>
</dbReference>
<evidence type="ECO:0000256" key="2">
    <source>
        <dbReference type="ARBA" id="ARBA00005551"/>
    </source>
</evidence>
<dbReference type="GO" id="GO:1902600">
    <property type="term" value="P:proton transmembrane transport"/>
    <property type="evidence" value="ECO:0007669"/>
    <property type="project" value="InterPro"/>
</dbReference>
<comment type="subcellular location">
    <subcellularLocation>
        <location evidence="1">Endomembrane system</location>
        <topology evidence="1">Multi-pass membrane protein</topology>
    </subcellularLocation>
</comment>
<feature type="region of interest" description="Disordered" evidence="11">
    <location>
        <begin position="583"/>
        <end position="602"/>
    </location>
</feature>
<feature type="transmembrane region" description="Helical" evidence="12">
    <location>
        <begin position="149"/>
        <end position="173"/>
    </location>
</feature>
<dbReference type="RefSeq" id="WP_120638504.1">
    <property type="nucleotide sequence ID" value="NZ_RAQU01000061.1"/>
</dbReference>
<comment type="caution">
    <text evidence="14">The sequence shown here is derived from an EMBL/GenBank/DDBJ whole genome shotgun (WGS) entry which is preliminary data.</text>
</comment>
<evidence type="ECO:0000256" key="11">
    <source>
        <dbReference type="SAM" id="MobiDB-lite"/>
    </source>
</evidence>
<evidence type="ECO:0000256" key="1">
    <source>
        <dbReference type="ARBA" id="ARBA00004127"/>
    </source>
</evidence>
<dbReference type="NCBIfam" id="TIGR00932">
    <property type="entry name" value="2a37"/>
    <property type="match status" value="1"/>
</dbReference>
<dbReference type="EMBL" id="RFLX01000010">
    <property type="protein sequence ID" value="RMI20676.1"/>
    <property type="molecule type" value="Genomic_DNA"/>
</dbReference>
<feature type="transmembrane region" description="Helical" evidence="12">
    <location>
        <begin position="58"/>
        <end position="77"/>
    </location>
</feature>
<feature type="transmembrane region" description="Helical" evidence="12">
    <location>
        <begin position="34"/>
        <end position="52"/>
    </location>
</feature>
<dbReference type="InterPro" id="IPR004771">
    <property type="entry name" value="K/H_exchanger"/>
</dbReference>
<evidence type="ECO:0000313" key="17">
    <source>
        <dbReference type="Proteomes" id="UP000278036"/>
    </source>
</evidence>
<dbReference type="Gene3D" id="3.40.50.720">
    <property type="entry name" value="NAD(P)-binding Rossmann-like Domain"/>
    <property type="match status" value="1"/>
</dbReference>
<proteinExistence type="inferred from homology"/>
<dbReference type="FunFam" id="3.40.50.720:FF:000036">
    <property type="entry name" value="Glutathione-regulated potassium-efflux system protein KefB"/>
    <property type="match status" value="1"/>
</dbReference>
<organism evidence="14 17">
    <name type="scientific">Teichococcus wenyumeiae</name>
    <dbReference type="NCBI Taxonomy" id="2478470"/>
    <lineage>
        <taxon>Bacteria</taxon>
        <taxon>Pseudomonadati</taxon>
        <taxon>Pseudomonadota</taxon>
        <taxon>Alphaproteobacteria</taxon>
        <taxon>Acetobacterales</taxon>
        <taxon>Roseomonadaceae</taxon>
        <taxon>Roseomonas</taxon>
    </lineage>
</organism>
<evidence type="ECO:0000256" key="7">
    <source>
        <dbReference type="ARBA" id="ARBA00022958"/>
    </source>
</evidence>
<keyword evidence="6 12" id="KW-0812">Transmembrane</keyword>
<keyword evidence="3" id="KW-0813">Transport</keyword>
<dbReference type="GO" id="GO:0012505">
    <property type="term" value="C:endomembrane system"/>
    <property type="evidence" value="ECO:0007669"/>
    <property type="project" value="UniProtKB-SubCell"/>
</dbReference>
<evidence type="ECO:0000259" key="13">
    <source>
        <dbReference type="PROSITE" id="PS51201"/>
    </source>
</evidence>
<comment type="similarity">
    <text evidence="2">Belongs to the monovalent cation:proton antiporter 2 (CPA2) transporter (TC 2.A.37) family.</text>
</comment>
<dbReference type="InterPro" id="IPR006153">
    <property type="entry name" value="Cation/H_exchanger_TM"/>
</dbReference>
<sequence>MAAEHGSDLVQVVVVLAAGVVAVPLFRRLGLGSVLGYLAAGLAIGPFGLRFFQDPQAVLHVAELGVVMFLFVIGLEMQPSRLWGMRRDIFGSGLTQVAVCGGLLTGLGWLLGFPLPTAFLAAMGFVLSSTAIVMQILEERGETSTLAGQRIVSILLLEDLAIVPLLAVVAVLAPVPSGGSDTSQWVTAGIAVAAIATLVAVSRWLLTPLFSLLANAGAREVMTAAALLVVLGAALAMQAGGLSMAMGAFAAGVMLSESPFRRQLEADIEPFRGILLGLFFMGVGMSLDVALVGRDWQIILASVVVMMAVKSAGILIVARMTCAGLREALHRAALMGQGGEFAFVLYAAATAAGIFEPRINAVLTAVVVLSMALTPLVVAAMRLLPEPAAPPDLDGVEGAEQIGAVHDHVLMIGFGRFGQVASQGLLARGIDITIIESDTEMIRAAAGFGFKVYYGDGRRLDVLHASGAGHARAVLVCTDRPETTTAIVRLLKAEFPLTPVMARAYDRPHVLALLKAGVDFHLRETLESALAFGTAALRQLGEAEEALGEIEADIRRRDRARLELEGLGEREAARALMHGNRMVPKPLTRPRQPGQALSRETEAVIQEAAERDALQQDGHPV</sequence>